<sequence>MRGERLGGGGGHHRAKTSRTPLCHRSRASRTGLSTVYRTLQALDHNGRLDTVRDSDGERLYRWRSSAGHQHYVICRGCGCSQVVDTEIVEGWAERIGESLQFTDVEHTLELSGVCLRCSTSQ</sequence>
<accession>A0ABT7ZAK8</accession>
<dbReference type="InterPro" id="IPR043135">
    <property type="entry name" value="Fur_C"/>
</dbReference>
<organism evidence="8 9">
    <name type="scientific">Streptomyces ficellus</name>
    <dbReference type="NCBI Taxonomy" id="1977088"/>
    <lineage>
        <taxon>Bacteria</taxon>
        <taxon>Bacillati</taxon>
        <taxon>Actinomycetota</taxon>
        <taxon>Actinomycetes</taxon>
        <taxon>Kitasatosporales</taxon>
        <taxon>Streptomycetaceae</taxon>
        <taxon>Streptomyces</taxon>
    </lineage>
</organism>
<evidence type="ECO:0000256" key="7">
    <source>
        <dbReference type="SAM" id="MobiDB-lite"/>
    </source>
</evidence>
<feature type="compositionally biased region" description="Basic residues" evidence="7">
    <location>
        <begin position="11"/>
        <end position="24"/>
    </location>
</feature>
<reference evidence="8" key="1">
    <citation type="submission" date="2023-06" db="EMBL/GenBank/DDBJ databases">
        <title>WGS-Sequencing of Streptomyces ficellus isolate 21 collected from sand in Gara Djebilet Iron Mine in Algeria.</title>
        <authorList>
            <person name="Zegers G.P."/>
            <person name="Gomez A."/>
            <person name="Gueddou A."/>
            <person name="Zahara A.F."/>
            <person name="Worth M."/>
            <person name="Sevigny J.L."/>
            <person name="Tisa L."/>
        </authorList>
    </citation>
    <scope>NUCLEOTIDE SEQUENCE</scope>
    <source>
        <strain evidence="8">AS11</strain>
    </source>
</reference>
<evidence type="ECO:0000313" key="9">
    <source>
        <dbReference type="Proteomes" id="UP001174050"/>
    </source>
</evidence>
<keyword evidence="9" id="KW-1185">Reference proteome</keyword>
<comment type="similarity">
    <text evidence="1">Belongs to the Fur family.</text>
</comment>
<dbReference type="InterPro" id="IPR036388">
    <property type="entry name" value="WH-like_DNA-bd_sf"/>
</dbReference>
<evidence type="ECO:0000256" key="3">
    <source>
        <dbReference type="ARBA" id="ARBA00022833"/>
    </source>
</evidence>
<gene>
    <name evidence="8" type="ORF">QWM81_21160</name>
</gene>
<dbReference type="Gene3D" id="3.30.1490.190">
    <property type="match status" value="1"/>
</dbReference>
<name>A0ABT7ZAK8_9ACTN</name>
<evidence type="ECO:0000256" key="1">
    <source>
        <dbReference type="ARBA" id="ARBA00007957"/>
    </source>
</evidence>
<dbReference type="EMBL" id="JAUEPL010000034">
    <property type="protein sequence ID" value="MDN3296512.1"/>
    <property type="molecule type" value="Genomic_DNA"/>
</dbReference>
<dbReference type="Gene3D" id="1.10.10.10">
    <property type="entry name" value="Winged helix-like DNA-binding domain superfamily/Winged helix DNA-binding domain"/>
    <property type="match status" value="1"/>
</dbReference>
<keyword evidence="2" id="KW-0678">Repressor</keyword>
<keyword evidence="4" id="KW-0805">Transcription regulation</keyword>
<feature type="compositionally biased region" description="Gly residues" evidence="7">
    <location>
        <begin position="1"/>
        <end position="10"/>
    </location>
</feature>
<dbReference type="InterPro" id="IPR002481">
    <property type="entry name" value="FUR"/>
</dbReference>
<evidence type="ECO:0000256" key="2">
    <source>
        <dbReference type="ARBA" id="ARBA00022491"/>
    </source>
</evidence>
<dbReference type="Proteomes" id="UP001174050">
    <property type="component" value="Unassembled WGS sequence"/>
</dbReference>
<evidence type="ECO:0000256" key="6">
    <source>
        <dbReference type="ARBA" id="ARBA00023163"/>
    </source>
</evidence>
<evidence type="ECO:0000313" key="8">
    <source>
        <dbReference type="EMBL" id="MDN3296512.1"/>
    </source>
</evidence>
<keyword evidence="6" id="KW-0804">Transcription</keyword>
<dbReference type="Pfam" id="PF01475">
    <property type="entry name" value="FUR"/>
    <property type="match status" value="1"/>
</dbReference>
<feature type="region of interest" description="Disordered" evidence="7">
    <location>
        <begin position="1"/>
        <end position="24"/>
    </location>
</feature>
<keyword evidence="5" id="KW-0238">DNA-binding</keyword>
<evidence type="ECO:0000256" key="4">
    <source>
        <dbReference type="ARBA" id="ARBA00023015"/>
    </source>
</evidence>
<protein>
    <submittedName>
        <fullName evidence="8">Transcriptional repressor</fullName>
    </submittedName>
</protein>
<dbReference type="SUPFAM" id="SSF46785">
    <property type="entry name" value="Winged helix' DNA-binding domain"/>
    <property type="match status" value="1"/>
</dbReference>
<keyword evidence="3" id="KW-0862">Zinc</keyword>
<comment type="caution">
    <text evidence="8">The sequence shown here is derived from an EMBL/GenBank/DDBJ whole genome shotgun (WGS) entry which is preliminary data.</text>
</comment>
<evidence type="ECO:0000256" key="5">
    <source>
        <dbReference type="ARBA" id="ARBA00023125"/>
    </source>
</evidence>
<proteinExistence type="inferred from homology"/>
<dbReference type="InterPro" id="IPR036390">
    <property type="entry name" value="WH_DNA-bd_sf"/>
</dbReference>